<evidence type="ECO:0008006" key="5">
    <source>
        <dbReference type="Google" id="ProtNLM"/>
    </source>
</evidence>
<dbReference type="PANTHER" id="PTHR24321:SF8">
    <property type="entry name" value="ESTRADIOL 17-BETA-DEHYDROGENASE 8-RELATED"/>
    <property type="match status" value="1"/>
</dbReference>
<protein>
    <recommendedName>
        <fullName evidence="5">Short-chain dehydrogenase</fullName>
    </recommendedName>
</protein>
<dbReference type="SUPFAM" id="SSF51735">
    <property type="entry name" value="NAD(P)-binding Rossmann-fold domains"/>
    <property type="match status" value="1"/>
</dbReference>
<dbReference type="AlphaFoldDB" id="A0A1F7I410"/>
<dbReference type="Proteomes" id="UP000176803">
    <property type="component" value="Unassembled WGS sequence"/>
</dbReference>
<dbReference type="EMBL" id="MGAC01000023">
    <property type="protein sequence ID" value="OGK38068.1"/>
    <property type="molecule type" value="Genomic_DNA"/>
</dbReference>
<dbReference type="GO" id="GO:0016491">
    <property type="term" value="F:oxidoreductase activity"/>
    <property type="evidence" value="ECO:0007669"/>
    <property type="project" value="UniProtKB-KW"/>
</dbReference>
<evidence type="ECO:0000313" key="3">
    <source>
        <dbReference type="EMBL" id="OGK38068.1"/>
    </source>
</evidence>
<sequence length="275" mass="29662">MKDQTNKKDKKGNTRVAVVTGGAMGYKTGGPSIGGAVAIQLAKDGYKVIVVDRLKRAGQRTAEIIKEKGGEALFLGLNVTKTDHVQKIVSTAQEKYGGLNCVVNCVARYSAGMAKNVAEIVEDEWQKTLDVNLGGYFKMCKYAIPLMLKSGGGTIVNISSGASFQSLPNFSVYSVSKGAIDALTRSMAVDFAPKIRANSVCPGFVRIENSERNRTPEELKAWYQSIAEGYPMRRVCEVEEIANVVAFLASDKSSYINGQSIHVDGGYGIADSHQF</sequence>
<dbReference type="InterPro" id="IPR020904">
    <property type="entry name" value="Sc_DH/Rdtase_CS"/>
</dbReference>
<comment type="similarity">
    <text evidence="1">Belongs to the short-chain dehydrogenases/reductases (SDR) family.</text>
</comment>
<evidence type="ECO:0000313" key="4">
    <source>
        <dbReference type="Proteomes" id="UP000176803"/>
    </source>
</evidence>
<proteinExistence type="inferred from homology"/>
<dbReference type="CDD" id="cd05233">
    <property type="entry name" value="SDR_c"/>
    <property type="match status" value="1"/>
</dbReference>
<reference evidence="3 4" key="1">
    <citation type="journal article" date="2016" name="Nat. Commun.">
        <title>Thousands of microbial genomes shed light on interconnected biogeochemical processes in an aquifer system.</title>
        <authorList>
            <person name="Anantharaman K."/>
            <person name="Brown C.T."/>
            <person name="Hug L.A."/>
            <person name="Sharon I."/>
            <person name="Castelle C.J."/>
            <person name="Probst A.J."/>
            <person name="Thomas B.C."/>
            <person name="Singh A."/>
            <person name="Wilkins M.J."/>
            <person name="Karaoz U."/>
            <person name="Brodie E.L."/>
            <person name="Williams K.H."/>
            <person name="Hubbard S.S."/>
            <person name="Banfield J.F."/>
        </authorList>
    </citation>
    <scope>NUCLEOTIDE SEQUENCE [LARGE SCALE GENOMIC DNA]</scope>
</reference>
<name>A0A1F7I410_9BACT</name>
<dbReference type="FunFam" id="3.40.50.720:FF:000084">
    <property type="entry name" value="Short-chain dehydrogenase reductase"/>
    <property type="match status" value="1"/>
</dbReference>
<evidence type="ECO:0000256" key="1">
    <source>
        <dbReference type="ARBA" id="ARBA00006484"/>
    </source>
</evidence>
<dbReference type="Pfam" id="PF13561">
    <property type="entry name" value="adh_short_C2"/>
    <property type="match status" value="1"/>
</dbReference>
<dbReference type="PRINTS" id="PR00081">
    <property type="entry name" value="GDHRDH"/>
</dbReference>
<evidence type="ECO:0000256" key="2">
    <source>
        <dbReference type="ARBA" id="ARBA00023002"/>
    </source>
</evidence>
<keyword evidence="2" id="KW-0560">Oxidoreductase</keyword>
<dbReference type="PRINTS" id="PR00080">
    <property type="entry name" value="SDRFAMILY"/>
</dbReference>
<organism evidence="3 4">
    <name type="scientific">Candidatus Roizmanbacteria bacterium RIFCSPHIGHO2_12_FULL_41_11</name>
    <dbReference type="NCBI Taxonomy" id="1802052"/>
    <lineage>
        <taxon>Bacteria</taxon>
        <taxon>Candidatus Roizmaniibacteriota</taxon>
    </lineage>
</organism>
<dbReference type="InterPro" id="IPR036291">
    <property type="entry name" value="NAD(P)-bd_dom_sf"/>
</dbReference>
<dbReference type="PANTHER" id="PTHR24321">
    <property type="entry name" value="DEHYDROGENASES, SHORT CHAIN"/>
    <property type="match status" value="1"/>
</dbReference>
<dbReference type="InterPro" id="IPR002347">
    <property type="entry name" value="SDR_fam"/>
</dbReference>
<gene>
    <name evidence="3" type="ORF">A3F03_02515</name>
</gene>
<dbReference type="PROSITE" id="PS00061">
    <property type="entry name" value="ADH_SHORT"/>
    <property type="match status" value="1"/>
</dbReference>
<dbReference type="Gene3D" id="3.40.50.720">
    <property type="entry name" value="NAD(P)-binding Rossmann-like Domain"/>
    <property type="match status" value="1"/>
</dbReference>
<comment type="caution">
    <text evidence="3">The sequence shown here is derived from an EMBL/GenBank/DDBJ whole genome shotgun (WGS) entry which is preliminary data.</text>
</comment>
<accession>A0A1F7I410</accession>